<dbReference type="InterPro" id="IPR036291">
    <property type="entry name" value="NAD(P)-bd_dom_sf"/>
</dbReference>
<dbReference type="EMBL" id="JAGQAF010000014">
    <property type="protein sequence ID" value="MCE8539526.1"/>
    <property type="molecule type" value="Genomic_DNA"/>
</dbReference>
<dbReference type="PRINTS" id="PR00081">
    <property type="entry name" value="GDHRDH"/>
</dbReference>
<evidence type="ECO:0000313" key="3">
    <source>
        <dbReference type="EMBL" id="MCE8539526.1"/>
    </source>
</evidence>
<keyword evidence="2" id="KW-0560">Oxidoreductase</keyword>
<dbReference type="Proteomes" id="UP000813672">
    <property type="component" value="Unassembled WGS sequence"/>
</dbReference>
<reference evidence="3" key="1">
    <citation type="journal article" date="2021" name="Environ. Microbiol.">
        <title>Cryptic niche differentiation of novel sediment ecotypes of Rugeria pomeroyi correlates with nitrate respiration.</title>
        <authorList>
            <person name="Lin X."/>
            <person name="McNichol J."/>
            <person name="Chu X."/>
            <person name="Qian Y."/>
            <person name="Luo H."/>
        </authorList>
    </citation>
    <scope>NUCLEOTIDE SEQUENCE</scope>
    <source>
        <strain evidence="3">SZCCDBB064</strain>
    </source>
</reference>
<dbReference type="RefSeq" id="WP_234221479.1">
    <property type="nucleotide sequence ID" value="NZ_JAGQAF010000014.1"/>
</dbReference>
<proteinExistence type="inferred from homology"/>
<dbReference type="GO" id="GO:0016491">
    <property type="term" value="F:oxidoreductase activity"/>
    <property type="evidence" value="ECO:0007669"/>
    <property type="project" value="UniProtKB-KW"/>
</dbReference>
<sequence length="254" mass="25888">MGRLSGKVAIITGGAGVIGKAAARRFAAEGARVLLVDLESTALQAVCKDLDCENVRSFAADVTSARDNAAMVAEAIRCFDGVDILLANAGTEGAVGPIVDSDEALFDRVMAVNVKGPFLGMKAVLPTMAARGGGSIVITSSVAGIRGSAQVAPYSTSKHAVIGLMKSAAKEVAAQNIRVNTVNPGPVASRMMSSLEEGLAPGAAERAKSVMQSNIPIGRYATPEEIANVMLFLASDEAAFVTGAVYLADGGMMA</sequence>
<organism evidence="3 4">
    <name type="scientific">Ruegeria pomeroyi</name>
    <dbReference type="NCBI Taxonomy" id="89184"/>
    <lineage>
        <taxon>Bacteria</taxon>
        <taxon>Pseudomonadati</taxon>
        <taxon>Pseudomonadota</taxon>
        <taxon>Alphaproteobacteria</taxon>
        <taxon>Rhodobacterales</taxon>
        <taxon>Roseobacteraceae</taxon>
        <taxon>Ruegeria</taxon>
    </lineage>
</organism>
<evidence type="ECO:0000313" key="4">
    <source>
        <dbReference type="Proteomes" id="UP000813672"/>
    </source>
</evidence>
<dbReference type="Pfam" id="PF13561">
    <property type="entry name" value="adh_short_C2"/>
    <property type="match status" value="1"/>
</dbReference>
<dbReference type="PROSITE" id="PS00061">
    <property type="entry name" value="ADH_SHORT"/>
    <property type="match status" value="1"/>
</dbReference>
<dbReference type="NCBIfam" id="NF005559">
    <property type="entry name" value="PRK07231.1"/>
    <property type="match status" value="1"/>
</dbReference>
<dbReference type="PRINTS" id="PR00080">
    <property type="entry name" value="SDRFAMILY"/>
</dbReference>
<dbReference type="PANTHER" id="PTHR24321:SF8">
    <property type="entry name" value="ESTRADIOL 17-BETA-DEHYDROGENASE 8-RELATED"/>
    <property type="match status" value="1"/>
</dbReference>
<evidence type="ECO:0000256" key="1">
    <source>
        <dbReference type="ARBA" id="ARBA00006484"/>
    </source>
</evidence>
<evidence type="ECO:0000256" key="2">
    <source>
        <dbReference type="ARBA" id="ARBA00023002"/>
    </source>
</evidence>
<dbReference type="SUPFAM" id="SSF51735">
    <property type="entry name" value="NAD(P)-binding Rossmann-fold domains"/>
    <property type="match status" value="1"/>
</dbReference>
<gene>
    <name evidence="3" type="ORF">KBY27_18870</name>
</gene>
<comment type="caution">
    <text evidence="3">The sequence shown here is derived from an EMBL/GenBank/DDBJ whole genome shotgun (WGS) entry which is preliminary data.</text>
</comment>
<dbReference type="PANTHER" id="PTHR24321">
    <property type="entry name" value="DEHYDROGENASES, SHORT CHAIN"/>
    <property type="match status" value="1"/>
</dbReference>
<comment type="similarity">
    <text evidence="1">Belongs to the short-chain dehydrogenases/reductases (SDR) family.</text>
</comment>
<protein>
    <submittedName>
        <fullName evidence="3">SDR family oxidoreductase</fullName>
    </submittedName>
</protein>
<accession>A0A9Q3WNS4</accession>
<dbReference type="Gene3D" id="3.40.50.720">
    <property type="entry name" value="NAD(P)-binding Rossmann-like Domain"/>
    <property type="match status" value="1"/>
</dbReference>
<dbReference type="InterPro" id="IPR002347">
    <property type="entry name" value="SDR_fam"/>
</dbReference>
<dbReference type="FunFam" id="3.40.50.720:FF:000084">
    <property type="entry name" value="Short-chain dehydrogenase reductase"/>
    <property type="match status" value="1"/>
</dbReference>
<dbReference type="InterPro" id="IPR020904">
    <property type="entry name" value="Sc_DH/Rdtase_CS"/>
</dbReference>
<dbReference type="AlphaFoldDB" id="A0A9Q3WNS4"/>
<dbReference type="CDD" id="cd05233">
    <property type="entry name" value="SDR_c"/>
    <property type="match status" value="1"/>
</dbReference>
<name>A0A9Q3WNS4_9RHOB</name>